<evidence type="ECO:0000256" key="1">
    <source>
        <dbReference type="SAM" id="MobiDB-lite"/>
    </source>
</evidence>
<evidence type="ECO:0000313" key="3">
    <source>
        <dbReference type="Proteomes" id="UP000271678"/>
    </source>
</evidence>
<organism evidence="2 3">
    <name type="scientific">Flexivirga caeni</name>
    <dbReference type="NCBI Taxonomy" id="2294115"/>
    <lineage>
        <taxon>Bacteria</taxon>
        <taxon>Bacillati</taxon>
        <taxon>Actinomycetota</taxon>
        <taxon>Actinomycetes</taxon>
        <taxon>Micrococcales</taxon>
        <taxon>Dermacoccaceae</taxon>
        <taxon>Flexivirga</taxon>
    </lineage>
</organism>
<proteinExistence type="predicted"/>
<feature type="region of interest" description="Disordered" evidence="1">
    <location>
        <begin position="234"/>
        <end position="253"/>
    </location>
</feature>
<keyword evidence="3" id="KW-1185">Reference proteome</keyword>
<sequence>MEETWHYGRVSPRLDTPVIATDELTGKPLRALWSAPRTIRAGDPAGSVRTDWSTMLQWTGHYQPGGFGEDDRSRWWWRWREPAERMWPVHASPEARIAIVRTADDVRACVARWGDTTGAVSYGHMAQDGVHGIWVEGEALADRLAGDEKNLWWTQNREKPSNQTQFSRWDVASVAWLDPSGFTVGQPRAAAVTAERTSPYELFEDVRGRRIVTGRAVDDALEWDLAEARGCTFQRERRTHDQNAPKAGSTPRR</sequence>
<evidence type="ECO:0000313" key="2">
    <source>
        <dbReference type="EMBL" id="RNI24795.1"/>
    </source>
</evidence>
<protein>
    <submittedName>
        <fullName evidence="2">Uncharacterized protein</fullName>
    </submittedName>
</protein>
<comment type="caution">
    <text evidence="2">The sequence shown here is derived from an EMBL/GenBank/DDBJ whole genome shotgun (WGS) entry which is preliminary data.</text>
</comment>
<dbReference type="Proteomes" id="UP000271678">
    <property type="component" value="Unassembled WGS sequence"/>
</dbReference>
<accession>A0A3M9MHY2</accession>
<reference evidence="2 3" key="1">
    <citation type="submission" date="2018-11" db="EMBL/GenBank/DDBJ databases">
        <title>Draft genome of Simplicispira Flexivirga sp. BO-16.</title>
        <authorList>
            <person name="Im W.T."/>
        </authorList>
    </citation>
    <scope>NUCLEOTIDE SEQUENCE [LARGE SCALE GENOMIC DNA]</scope>
    <source>
        <strain evidence="2 3">BO-16</strain>
    </source>
</reference>
<gene>
    <name evidence="2" type="ORF">EFY87_03650</name>
</gene>
<dbReference type="EMBL" id="RJJQ01000002">
    <property type="protein sequence ID" value="RNI24795.1"/>
    <property type="molecule type" value="Genomic_DNA"/>
</dbReference>
<dbReference type="AlphaFoldDB" id="A0A3M9MHY2"/>
<feature type="compositionally biased region" description="Basic and acidic residues" evidence="1">
    <location>
        <begin position="234"/>
        <end position="243"/>
    </location>
</feature>
<name>A0A3M9MHY2_9MICO</name>